<name>A0A1Y6K8L3_9CHLR</name>
<keyword evidence="5" id="KW-0472">Membrane</keyword>
<keyword evidence="4" id="KW-0808">Transferase</keyword>
<keyword evidence="8" id="KW-1185">Reference proteome</keyword>
<dbReference type="InterPro" id="IPR004960">
    <property type="entry name" value="LipA_acyltrans"/>
</dbReference>
<dbReference type="GO" id="GO:0005886">
    <property type="term" value="C:plasma membrane"/>
    <property type="evidence" value="ECO:0007669"/>
    <property type="project" value="UniProtKB-SubCell"/>
</dbReference>
<protein>
    <recommendedName>
        <fullName evidence="9">Lipid A biosynthesis acyltransferase</fullName>
    </recommendedName>
</protein>
<evidence type="ECO:0000256" key="5">
    <source>
        <dbReference type="ARBA" id="ARBA00023136"/>
    </source>
</evidence>
<dbReference type="RefSeq" id="WP_087863004.1">
    <property type="nucleotide sequence ID" value="NZ_LT859958.1"/>
</dbReference>
<dbReference type="AlphaFoldDB" id="A0A1Y6K8L3"/>
<dbReference type="OrthoDB" id="9801955at2"/>
<evidence type="ECO:0000256" key="4">
    <source>
        <dbReference type="ARBA" id="ARBA00022679"/>
    </source>
</evidence>
<dbReference type="CDD" id="cd07984">
    <property type="entry name" value="LPLAT_LABLAT-like"/>
    <property type="match status" value="1"/>
</dbReference>
<dbReference type="GO" id="GO:0016746">
    <property type="term" value="F:acyltransferase activity"/>
    <property type="evidence" value="ECO:0007669"/>
    <property type="project" value="UniProtKB-KW"/>
</dbReference>
<keyword evidence="2" id="KW-1003">Cell membrane</keyword>
<dbReference type="KEGG" id="abat:CFX1CAM_2153"/>
<reference evidence="8" key="1">
    <citation type="submission" date="2017-05" db="EMBL/GenBank/DDBJ databases">
        <authorList>
            <person name="Kirkegaard R."/>
            <person name="Mcilroy J S."/>
        </authorList>
    </citation>
    <scope>NUCLEOTIDE SEQUENCE [LARGE SCALE GENOMIC DNA]</scope>
</reference>
<evidence type="ECO:0000256" key="1">
    <source>
        <dbReference type="ARBA" id="ARBA00004533"/>
    </source>
</evidence>
<evidence type="ECO:0000256" key="6">
    <source>
        <dbReference type="ARBA" id="ARBA00023315"/>
    </source>
</evidence>
<organism evidence="7 8">
    <name type="scientific">Candidatus Brevifilum fermentans</name>
    <dbReference type="NCBI Taxonomy" id="1986204"/>
    <lineage>
        <taxon>Bacteria</taxon>
        <taxon>Bacillati</taxon>
        <taxon>Chloroflexota</taxon>
        <taxon>Anaerolineae</taxon>
        <taxon>Anaerolineales</taxon>
        <taxon>Anaerolineaceae</taxon>
        <taxon>Candidatus Brevifilum</taxon>
    </lineage>
</organism>
<comment type="subcellular location">
    <subcellularLocation>
        <location evidence="1">Cell inner membrane</location>
    </subcellularLocation>
</comment>
<proteinExistence type="predicted"/>
<evidence type="ECO:0008006" key="9">
    <source>
        <dbReference type="Google" id="ProtNLM"/>
    </source>
</evidence>
<dbReference type="GO" id="GO:0009247">
    <property type="term" value="P:glycolipid biosynthetic process"/>
    <property type="evidence" value="ECO:0007669"/>
    <property type="project" value="UniProtKB-ARBA"/>
</dbReference>
<dbReference type="Pfam" id="PF03279">
    <property type="entry name" value="Lip_A_acyltrans"/>
    <property type="match status" value="1"/>
</dbReference>
<dbReference type="EMBL" id="LT859958">
    <property type="protein sequence ID" value="SMX55218.1"/>
    <property type="molecule type" value="Genomic_DNA"/>
</dbReference>
<dbReference type="PANTHER" id="PTHR30606">
    <property type="entry name" value="LIPID A BIOSYNTHESIS LAUROYL ACYLTRANSFERASE"/>
    <property type="match status" value="1"/>
</dbReference>
<keyword evidence="6" id="KW-0012">Acyltransferase</keyword>
<dbReference type="PANTHER" id="PTHR30606:SF9">
    <property type="entry name" value="LIPID A BIOSYNTHESIS LAUROYLTRANSFERASE"/>
    <property type="match status" value="1"/>
</dbReference>
<evidence type="ECO:0000313" key="7">
    <source>
        <dbReference type="EMBL" id="SMX55218.1"/>
    </source>
</evidence>
<evidence type="ECO:0000256" key="2">
    <source>
        <dbReference type="ARBA" id="ARBA00022475"/>
    </source>
</evidence>
<evidence type="ECO:0000313" key="8">
    <source>
        <dbReference type="Proteomes" id="UP000195514"/>
    </source>
</evidence>
<accession>A0A1Y6K8L3</accession>
<evidence type="ECO:0000256" key="3">
    <source>
        <dbReference type="ARBA" id="ARBA00022519"/>
    </source>
</evidence>
<dbReference type="Proteomes" id="UP000195514">
    <property type="component" value="Chromosome I"/>
</dbReference>
<keyword evidence="3" id="KW-0997">Cell inner membrane</keyword>
<gene>
    <name evidence="7" type="ORF">CFX1CAM_2153</name>
</gene>
<sequence length="300" mass="34887">MKYSEFKRLPFLFQILVLLGLILPRRVGLLIASLIGTILGSLKSLNPIKAIRANQWVIHNQQLTRKDLNRYPRVVFRSIAKCFFDYFYFLSRPEKLTEIVRFSPEAEATIKRIANHEPCMIVCPHISNFDLMGYALAIHNVKLQVLSFPNPVTTYRWQNELRQREGIIVTPMSLSAFRQARQRLRDGGSVLTGLDRPLEKTFQEKYQPSFFGYKTSLPVAYVRMALEARVPVYVFAAAYLPDGKYYLEGSEPIWMEPHDDLETETLSNVHKVLHVAEELIKKYPQQWAMFYPVWPQFLGV</sequence>